<dbReference type="GO" id="GO:0008233">
    <property type="term" value="F:peptidase activity"/>
    <property type="evidence" value="ECO:0007669"/>
    <property type="project" value="UniProtKB-KW"/>
</dbReference>
<accession>A0ABS1M0P0</accession>
<dbReference type="EMBL" id="JAERRJ010000002">
    <property type="protein sequence ID" value="MBL1073896.1"/>
    <property type="molecule type" value="Genomic_DNA"/>
</dbReference>
<feature type="domain" description="Clp R" evidence="2">
    <location>
        <begin position="1"/>
        <end position="74"/>
    </location>
</feature>
<dbReference type="InterPro" id="IPR036628">
    <property type="entry name" value="Clp_N_dom_sf"/>
</dbReference>
<dbReference type="InterPro" id="IPR004176">
    <property type="entry name" value="Clp_R_N"/>
</dbReference>
<dbReference type="SUPFAM" id="SSF81923">
    <property type="entry name" value="Double Clp-N motif"/>
    <property type="match status" value="1"/>
</dbReference>
<keyword evidence="3" id="KW-0378">Hydrolase</keyword>
<organism evidence="3 4">
    <name type="scientific">Nocardia acididurans</name>
    <dbReference type="NCBI Taxonomy" id="2802282"/>
    <lineage>
        <taxon>Bacteria</taxon>
        <taxon>Bacillati</taxon>
        <taxon>Actinomycetota</taxon>
        <taxon>Actinomycetes</taxon>
        <taxon>Mycobacteriales</taxon>
        <taxon>Nocardiaceae</taxon>
        <taxon>Nocardia</taxon>
    </lineage>
</organism>
<keyword evidence="3" id="KW-0645">Protease</keyword>
<dbReference type="Gene3D" id="1.10.1780.10">
    <property type="entry name" value="Clp, N-terminal domain"/>
    <property type="match status" value="1"/>
</dbReference>
<dbReference type="Proteomes" id="UP000602198">
    <property type="component" value="Unassembled WGS sequence"/>
</dbReference>
<gene>
    <name evidence="3" type="ORF">JK358_05770</name>
</gene>
<sequence>MQLFATKDFDRYLHAVLVDAGHEAQQDGSATIEAQHLLLALAAQDGTEPQRILTAAGLDQPAVRAALEHEFIQSLALAGVTTTPADLPKPSPRRGRFPGLGASAKLAIDRMAGATAKNELRPAHLLAAVLAAEVGTVPRALTAAGVDRTALLTRVRSALDEPK</sequence>
<comment type="caution">
    <text evidence="3">The sequence shown here is derived from an EMBL/GenBank/DDBJ whole genome shotgun (WGS) entry which is preliminary data.</text>
</comment>
<evidence type="ECO:0000256" key="1">
    <source>
        <dbReference type="PROSITE-ProRule" id="PRU01251"/>
    </source>
</evidence>
<dbReference type="Pfam" id="PF02861">
    <property type="entry name" value="Clp_N"/>
    <property type="match status" value="1"/>
</dbReference>
<evidence type="ECO:0000313" key="3">
    <source>
        <dbReference type="EMBL" id="MBL1073896.1"/>
    </source>
</evidence>
<evidence type="ECO:0000259" key="2">
    <source>
        <dbReference type="PROSITE" id="PS51903"/>
    </source>
</evidence>
<dbReference type="GO" id="GO:0006508">
    <property type="term" value="P:proteolysis"/>
    <property type="evidence" value="ECO:0007669"/>
    <property type="project" value="UniProtKB-KW"/>
</dbReference>
<keyword evidence="1" id="KW-0677">Repeat</keyword>
<dbReference type="PROSITE" id="PS51903">
    <property type="entry name" value="CLP_R"/>
    <property type="match status" value="1"/>
</dbReference>
<reference evidence="3 4" key="1">
    <citation type="submission" date="2021-01" db="EMBL/GenBank/DDBJ databases">
        <title>WGS of actinomycetes isolated from Thailand.</title>
        <authorList>
            <person name="Thawai C."/>
        </authorList>
    </citation>
    <scope>NUCLEOTIDE SEQUENCE [LARGE SCALE GENOMIC DNA]</scope>
    <source>
        <strain evidence="3 4">LPG 2</strain>
    </source>
</reference>
<keyword evidence="4" id="KW-1185">Reference proteome</keyword>
<protein>
    <submittedName>
        <fullName evidence="3">Clp protease</fullName>
    </submittedName>
</protein>
<name>A0ABS1M0P0_9NOCA</name>
<proteinExistence type="predicted"/>
<dbReference type="RefSeq" id="WP_201944509.1">
    <property type="nucleotide sequence ID" value="NZ_JAERRJ010000002.1"/>
</dbReference>
<evidence type="ECO:0000313" key="4">
    <source>
        <dbReference type="Proteomes" id="UP000602198"/>
    </source>
</evidence>